<reference evidence="3" key="1">
    <citation type="submission" date="2016-10" db="EMBL/GenBank/DDBJ databases">
        <authorList>
            <person name="Varghese N."/>
            <person name="Submissions S."/>
        </authorList>
    </citation>
    <scope>NUCLEOTIDE SEQUENCE [LARGE SCALE GENOMIC DNA]</scope>
    <source>
        <strain evidence="3">CGMCC 4.6825</strain>
    </source>
</reference>
<gene>
    <name evidence="2" type="ORF">SAMN05421870_104465</name>
</gene>
<name>A0A1H9SFL4_9ACTN</name>
<feature type="compositionally biased region" description="Basic and acidic residues" evidence="1">
    <location>
        <begin position="1"/>
        <end position="14"/>
    </location>
</feature>
<accession>A0A1H9SFL4</accession>
<evidence type="ECO:0000313" key="2">
    <source>
        <dbReference type="EMBL" id="SER83163.1"/>
    </source>
</evidence>
<evidence type="ECO:0000256" key="1">
    <source>
        <dbReference type="SAM" id="MobiDB-lite"/>
    </source>
</evidence>
<organism evidence="2 3">
    <name type="scientific">Streptomyces qinglanensis</name>
    <dbReference type="NCBI Taxonomy" id="943816"/>
    <lineage>
        <taxon>Bacteria</taxon>
        <taxon>Bacillati</taxon>
        <taxon>Actinomycetota</taxon>
        <taxon>Actinomycetes</taxon>
        <taxon>Kitasatosporales</taxon>
        <taxon>Streptomycetaceae</taxon>
        <taxon>Streptomyces</taxon>
    </lineage>
</organism>
<proteinExistence type="predicted"/>
<keyword evidence="3" id="KW-1185">Reference proteome</keyword>
<feature type="region of interest" description="Disordered" evidence="1">
    <location>
        <begin position="1"/>
        <end position="51"/>
    </location>
</feature>
<protein>
    <submittedName>
        <fullName evidence="2">Uncharacterized protein</fullName>
    </submittedName>
</protein>
<dbReference type="AlphaFoldDB" id="A0A1H9SFL4"/>
<sequence>MNPVHVPEHDHAGADRLSGGHRATGSVRPGPPSAATVHDRMRDRLQGRPRR</sequence>
<dbReference type="EMBL" id="FOGO01000004">
    <property type="protein sequence ID" value="SER83163.1"/>
    <property type="molecule type" value="Genomic_DNA"/>
</dbReference>
<dbReference type="Proteomes" id="UP000182841">
    <property type="component" value="Unassembled WGS sequence"/>
</dbReference>
<feature type="compositionally biased region" description="Basic and acidic residues" evidence="1">
    <location>
        <begin position="37"/>
        <end position="51"/>
    </location>
</feature>
<evidence type="ECO:0000313" key="3">
    <source>
        <dbReference type="Proteomes" id="UP000182841"/>
    </source>
</evidence>
<dbReference type="RefSeq" id="WP_162637654.1">
    <property type="nucleotide sequence ID" value="NZ_FOGO01000004.1"/>
</dbReference>